<feature type="domain" description="TadE-like" evidence="2">
    <location>
        <begin position="20"/>
        <end position="62"/>
    </location>
</feature>
<accession>A0ABX0VUJ1</accession>
<evidence type="ECO:0000259" key="2">
    <source>
        <dbReference type="Pfam" id="PF07811"/>
    </source>
</evidence>
<dbReference type="EMBL" id="JAATOP010000001">
    <property type="protein sequence ID" value="NIY71095.1"/>
    <property type="molecule type" value="Genomic_DNA"/>
</dbReference>
<keyword evidence="1" id="KW-0472">Membrane</keyword>
<gene>
    <name evidence="3" type="ORF">HCZ30_01445</name>
</gene>
<comment type="caution">
    <text evidence="3">The sequence shown here is derived from an EMBL/GenBank/DDBJ whole genome shotgun (WGS) entry which is preliminary data.</text>
</comment>
<dbReference type="Proteomes" id="UP000709466">
    <property type="component" value="Unassembled WGS sequence"/>
</dbReference>
<dbReference type="RefSeq" id="WP_167635982.1">
    <property type="nucleotide sequence ID" value="NZ_JAATOP010000001.1"/>
</dbReference>
<protein>
    <submittedName>
        <fullName evidence="3">Pilus assembly protein</fullName>
    </submittedName>
</protein>
<sequence length="180" mass="20560">MKRLLRFPRFFRRFAKEEKGSSTIEFAMMFPLIVIIMISSFELGILMVRQVLLDRAVDLAVREVRMSHISPVTHDKLKEAICERAVALPNCLEDMRIEMRRLDLLAWSDPPVTTECVDREDRGKPLNSFQQGAANQLMLVRVCSIFDPTFPHLSLSRALATQSDDTYGLVAVSSFVMEPL</sequence>
<keyword evidence="4" id="KW-1185">Reference proteome</keyword>
<dbReference type="Pfam" id="PF07811">
    <property type="entry name" value="TadE"/>
    <property type="match status" value="1"/>
</dbReference>
<keyword evidence="1" id="KW-1133">Transmembrane helix</keyword>
<keyword evidence="1" id="KW-0812">Transmembrane</keyword>
<dbReference type="InterPro" id="IPR012495">
    <property type="entry name" value="TadE-like_dom"/>
</dbReference>
<evidence type="ECO:0000313" key="4">
    <source>
        <dbReference type="Proteomes" id="UP000709466"/>
    </source>
</evidence>
<feature type="transmembrane region" description="Helical" evidence="1">
    <location>
        <begin position="21"/>
        <end position="41"/>
    </location>
</feature>
<proteinExistence type="predicted"/>
<name>A0ABX0VUJ1_9RHOB</name>
<evidence type="ECO:0000313" key="3">
    <source>
        <dbReference type="EMBL" id="NIY71095.1"/>
    </source>
</evidence>
<evidence type="ECO:0000256" key="1">
    <source>
        <dbReference type="SAM" id="Phobius"/>
    </source>
</evidence>
<reference evidence="3 4" key="1">
    <citation type="submission" date="2020-03" db="EMBL/GenBank/DDBJ databases">
        <title>Bacterial isolates of synthetic phycosphere.</title>
        <authorList>
            <person name="Fu H."/>
            <person name="Moran M.A."/>
        </authorList>
    </citation>
    <scope>NUCLEOTIDE SEQUENCE [LARGE SCALE GENOMIC DNA]</scope>
    <source>
        <strain evidence="3 4">HF1</strain>
    </source>
</reference>
<organism evidence="3 4">
    <name type="scientific">Marivivens donghaensis</name>
    <dbReference type="NCBI Taxonomy" id="1699413"/>
    <lineage>
        <taxon>Bacteria</taxon>
        <taxon>Pseudomonadati</taxon>
        <taxon>Pseudomonadota</taxon>
        <taxon>Alphaproteobacteria</taxon>
        <taxon>Rhodobacterales</taxon>
        <taxon>Paracoccaceae</taxon>
        <taxon>Marivivens group</taxon>
        <taxon>Marivivens</taxon>
    </lineage>
</organism>